<keyword evidence="5" id="KW-1185">Reference proteome</keyword>
<organism evidence="2 4">
    <name type="scientific">Shewanella fidelis</name>
    <dbReference type="NCBI Taxonomy" id="173509"/>
    <lineage>
        <taxon>Bacteria</taxon>
        <taxon>Pseudomonadati</taxon>
        <taxon>Pseudomonadota</taxon>
        <taxon>Gammaproteobacteria</taxon>
        <taxon>Alteromonadales</taxon>
        <taxon>Shewanellaceae</taxon>
        <taxon>Shewanella</taxon>
    </lineage>
</organism>
<evidence type="ECO:0000313" key="2">
    <source>
        <dbReference type="EMBL" id="MDR8525063.1"/>
    </source>
</evidence>
<reference evidence="2" key="2">
    <citation type="submission" date="2022-11" db="EMBL/GenBank/DDBJ databases">
        <title>Prophages regulate Shewanella fidelis motility and biofilm formation: implications for gut colonization dynamics in Ciona robusta.</title>
        <authorList>
            <person name="Natarajan O."/>
            <person name="Gibboney S.L."/>
            <person name="Young M.N."/>
            <person name="Lim S.J."/>
            <person name="Pluta N."/>
            <person name="Atkinson C.G.F."/>
            <person name="Leigh B.A."/>
            <person name="Liberti A."/>
            <person name="Kees E."/>
            <person name="Breitbart M."/>
            <person name="Gralnick J."/>
            <person name="Dishaw L.J."/>
        </authorList>
    </citation>
    <scope>NUCLEOTIDE SEQUENCE</scope>
    <source>
        <strain evidence="2">3313</strain>
    </source>
</reference>
<dbReference type="Proteomes" id="UP001259340">
    <property type="component" value="Unassembled WGS sequence"/>
</dbReference>
<dbReference type="InterPro" id="IPR001539">
    <property type="entry name" value="Peptidase_U32"/>
</dbReference>
<dbReference type="Proteomes" id="UP001271263">
    <property type="component" value="Unassembled WGS sequence"/>
</dbReference>
<dbReference type="InterPro" id="IPR020988">
    <property type="entry name" value="Pept_U32_collagenase"/>
</dbReference>
<reference evidence="3 5" key="1">
    <citation type="journal article" date="2022" name="bioRxiv">
        <title>Prophages regulate Shewanella fidelis 3313 motility and biofilm formation: implications for gut colonization dynamics in Ciona robusta.</title>
        <authorList>
            <person name="Natarajan O."/>
            <person name="Gibboney S.L."/>
            <person name="Young M.N."/>
            <person name="Lim S.J."/>
            <person name="Pluta N."/>
            <person name="Atkinson C.G."/>
            <person name="Leigh B.A."/>
            <person name="Liberti A."/>
            <person name="Kees E.D."/>
            <person name="Breitbart M."/>
            <person name="Gralnick J.A."/>
            <person name="Dishaw L.J."/>
        </authorList>
    </citation>
    <scope>NUCLEOTIDE SEQUENCE [LARGE SCALE GENOMIC DNA]</scope>
    <source>
        <strain evidence="3 5">JG4066</strain>
    </source>
</reference>
<dbReference type="PROSITE" id="PS01276">
    <property type="entry name" value="PEPTIDASE_U32"/>
    <property type="match status" value="1"/>
</dbReference>
<comment type="caution">
    <text evidence="2">The sequence shown here is derived from an EMBL/GenBank/DDBJ whole genome shotgun (WGS) entry which is preliminary data.</text>
</comment>
<accession>A0AAW8NU40</accession>
<dbReference type="RefSeq" id="WP_310655375.1">
    <property type="nucleotide sequence ID" value="NZ_JAPMLA010000002.1"/>
</dbReference>
<dbReference type="PANTHER" id="PTHR30217">
    <property type="entry name" value="PEPTIDASE U32 FAMILY"/>
    <property type="match status" value="1"/>
</dbReference>
<evidence type="ECO:0000313" key="4">
    <source>
        <dbReference type="Proteomes" id="UP001259340"/>
    </source>
</evidence>
<dbReference type="PANTHER" id="PTHR30217:SF10">
    <property type="entry name" value="23S RRNA 5-HYDROXYCYTIDINE C2501 SYNTHASE"/>
    <property type="match status" value="1"/>
</dbReference>
<dbReference type="AlphaFoldDB" id="A0AAW8NU40"/>
<protein>
    <submittedName>
        <fullName evidence="2">U32 family peptidase</fullName>
    </submittedName>
</protein>
<evidence type="ECO:0000313" key="3">
    <source>
        <dbReference type="EMBL" id="MDW4823145.1"/>
    </source>
</evidence>
<evidence type="ECO:0000313" key="5">
    <source>
        <dbReference type="Proteomes" id="UP001271263"/>
    </source>
</evidence>
<evidence type="ECO:0000259" key="1">
    <source>
        <dbReference type="Pfam" id="PF12392"/>
    </source>
</evidence>
<sequence>MSNVGIYTPSDKLGGKSADTVQPPLEMQNNRLELLAPAKNADYGIEAIRHGADAVYIGGPAFGARATAGNSVEDIARLCRFAHQYHAQVFVAINTILMDDELEAAQKLIWEVYEAGADALIVQDMGILQLDLPPIALHASTQMDNRSPEKVAFLEQVGFSQVVLARELGLSQIRDVAAKTNMQIEFFIHGALCVAFSGLCNLSHSFSNRSANRGECSQMCRLPADLKTRQGDVLAQNEHLLSLKDNNQTDNLEALIDAGVRSFKIEGRLKDLSYVKNVTAHYRQQLDAIIARRPEFVASSHGRCEHTFTPDPEKTFNRGKTDYFVHERSQGMNDFRSPKYIGEEVATVKRIGKDFIEVSSTETFNNGDGLCFFPSDYAEAKQSDDKLKGLRVNRAEGLTLFVTRMPKELKVGMTIYRNHNQAFETILAKESAKRVIGVDLVLADTDDGVSLTMTDIYGHTATQSLVVEKTAATDVEKAQQGLRKQLAKLGSTDFKAHNISIATSETWFIPTSLLNGLRRDTVTALEQARVNDYVRPKAWKYNQDAVYPVKHLSYLGNVANEQAKAFYQRHGVIEIQDTYEKNGISEDVPLMVTKHCLRFNFNLCPKEVPGIKAEPMILEIGKDVLKLVFDCPKCEMMVVGENRQVRTAD</sequence>
<gene>
    <name evidence="2" type="ORF">OS133_15680</name>
    <name evidence="3" type="ORF">OS134_03540</name>
</gene>
<dbReference type="InterPro" id="IPR051454">
    <property type="entry name" value="RNA/ubiquinone_mod_enzymes"/>
</dbReference>
<dbReference type="EMBL" id="JAPMLE010000001">
    <property type="protein sequence ID" value="MDR8525063.1"/>
    <property type="molecule type" value="Genomic_DNA"/>
</dbReference>
<dbReference type="Pfam" id="PF01136">
    <property type="entry name" value="Peptidase_U32"/>
    <property type="match status" value="1"/>
</dbReference>
<name>A0AAW8NU40_9GAMM</name>
<feature type="domain" description="Peptidase U32 collagenase" evidence="1">
    <location>
        <begin position="415"/>
        <end position="530"/>
    </location>
</feature>
<dbReference type="Pfam" id="PF12392">
    <property type="entry name" value="DUF3656"/>
    <property type="match status" value="1"/>
</dbReference>
<proteinExistence type="predicted"/>
<dbReference type="EMBL" id="JAPMLD010000001">
    <property type="protein sequence ID" value="MDW4823145.1"/>
    <property type="molecule type" value="Genomic_DNA"/>
</dbReference>